<dbReference type="OrthoDB" id="7051241at2"/>
<accession>A0A0A7PFW8</accession>
<evidence type="ECO:0000313" key="14">
    <source>
        <dbReference type="EMBL" id="AJA08113.1"/>
    </source>
</evidence>
<evidence type="ECO:0000256" key="5">
    <source>
        <dbReference type="ARBA" id="ARBA00023077"/>
    </source>
</evidence>
<feature type="domain" description="TonB-dependent receptor plug" evidence="13">
    <location>
        <begin position="53"/>
        <end position="159"/>
    </location>
</feature>
<gene>
    <name evidence="14" type="ORF">SKP52_05940</name>
</gene>
<keyword evidence="4 8" id="KW-0812">Transmembrane</keyword>
<evidence type="ECO:0000256" key="11">
    <source>
        <dbReference type="SAM" id="SignalP"/>
    </source>
</evidence>
<evidence type="ECO:0000259" key="13">
    <source>
        <dbReference type="Pfam" id="PF07715"/>
    </source>
</evidence>
<proteinExistence type="inferred from homology"/>
<dbReference type="GO" id="GO:0009279">
    <property type="term" value="C:cell outer membrane"/>
    <property type="evidence" value="ECO:0007669"/>
    <property type="project" value="UniProtKB-SubCell"/>
</dbReference>
<evidence type="ECO:0000256" key="9">
    <source>
        <dbReference type="RuleBase" id="RU003357"/>
    </source>
</evidence>
<evidence type="ECO:0000259" key="12">
    <source>
        <dbReference type="Pfam" id="PF00593"/>
    </source>
</evidence>
<dbReference type="Gene3D" id="2.170.130.10">
    <property type="entry name" value="TonB-dependent receptor, plug domain"/>
    <property type="match status" value="1"/>
</dbReference>
<name>A0A0A7PFW8_9SPHN</name>
<dbReference type="PANTHER" id="PTHR47234">
    <property type="match status" value="1"/>
</dbReference>
<reference evidence="14 15" key="1">
    <citation type="journal article" date="2015" name="Int. J. Syst. Evol. Microbiol.">
        <title>Description of Sphingopyxis fribergensis sp. nov. - a soil bacterium with the ability to degrade styrene and phenylacetic acid.</title>
        <authorList>
            <person name="Oelschlagel M."/>
            <person name="Ruckert C."/>
            <person name="Kalinowski J."/>
            <person name="Schmidt G."/>
            <person name="Schlomann M."/>
            <person name="Tischler D."/>
        </authorList>
    </citation>
    <scope>NUCLEOTIDE SEQUENCE [LARGE SCALE GENOMIC DNA]</scope>
    <source>
        <strain evidence="14 15">Kp5.2</strain>
    </source>
</reference>
<protein>
    <submittedName>
        <fullName evidence="14">Outer membrane cobalamin receptor protein</fullName>
    </submittedName>
</protein>
<dbReference type="AlphaFoldDB" id="A0A0A7PFW8"/>
<keyword evidence="11" id="KW-0732">Signal</keyword>
<feature type="signal peptide" evidence="11">
    <location>
        <begin position="1"/>
        <end position="25"/>
    </location>
</feature>
<sequence>MKLVQSGWYAGTALSMLVSLSPAHAQSVDAAADVVSDEEIVVSGSRIQREGFDAPTPTTVIGEAELALGNRPSIAQVLNDAPQFRATSTPSTTPGNTSSGVSTADMRGLGSVRTLTLLNGHRFAGANDLNIVPQSLVKRIDVVTGGASAAWGSGAVAGVVNIILDDDFDGWRMGVQSGISSRGDAARYGADIAWGTDFAGGRGHFMVAGEYMNERGALSRDDRPNLVAGLFQRADGKLELVRDPNSTQLYNGGSILSTAGAPRNLVFNPDGNIVAFPLGSVTNGVTTIGGGGQNIFDYVAVSTPYERINGFARASYDITDTLKIWANFSYHRMSADYSFFPETPAAVIMPDNAFLTQANRDQLGAAGVTGPFLLGRVLDDVGADRVMTFEYSRRNLEGAIGLNGSFGEGWTYGAYYNHGEIRLNQGLNNQRIKSRFNNGVDAVLVGNTPTCRINTDASTANDDPNCVPINLFGNGSISDAAAAWAFGGSQLIYTIKLDAAGASVSGQPFSTWAGPVDIAFGTDVRWEKQVTNYVDPLSLAGALGTLNSSATNGSFNVKEAFAEVNVPLVDITDTLKLEINGAARYSDYSTSGGIWSWKTGGTLRVVNDLLLRAVYSRDIRSPSINEYFLTRSTNIGTVLDPFRGQNGTVQNNVFVYGGGNINLTPEISHTLTLGGSYSPSFASGLRLSVDYYDIDIDNVITTVTANDLLKQCFANAPNDDTCGGVIIREANGTIGSITNTYRNLANYRTQGIDIEASYRMQLSDGNLSFRVLANHVFNLKINGADVSGYVGGDTAFSTPKWRGTGTIAFDNDSFGANLRIRYVDGGLDRPLTVINNVPVEIVNNKVGSRTYVDLGAQFKAGPFTLFGNVNNLFDRDPPITPYTSPNFDVIGRYISGGVKLSF</sequence>
<dbReference type="InterPro" id="IPR036942">
    <property type="entry name" value="Beta-barrel_TonB_sf"/>
</dbReference>
<feature type="domain" description="TonB-dependent receptor-like beta-barrel" evidence="12">
    <location>
        <begin position="386"/>
        <end position="872"/>
    </location>
</feature>
<dbReference type="HOGENOM" id="CLU_010745_0_0_5"/>
<feature type="compositionally biased region" description="Low complexity" evidence="10">
    <location>
        <begin position="87"/>
        <end position="103"/>
    </location>
</feature>
<dbReference type="KEGG" id="sphk:SKP52_05940"/>
<evidence type="ECO:0000256" key="8">
    <source>
        <dbReference type="PROSITE-ProRule" id="PRU01360"/>
    </source>
</evidence>
<evidence type="ECO:0000256" key="4">
    <source>
        <dbReference type="ARBA" id="ARBA00022692"/>
    </source>
</evidence>
<evidence type="ECO:0000313" key="15">
    <source>
        <dbReference type="Proteomes" id="UP000030907"/>
    </source>
</evidence>
<dbReference type="STRING" id="1515612.SKP52_05940"/>
<evidence type="ECO:0000256" key="2">
    <source>
        <dbReference type="ARBA" id="ARBA00022448"/>
    </source>
</evidence>
<evidence type="ECO:0000256" key="1">
    <source>
        <dbReference type="ARBA" id="ARBA00004571"/>
    </source>
</evidence>
<dbReference type="PANTHER" id="PTHR47234:SF3">
    <property type="entry name" value="SECRETIN_TONB SHORT N-TERMINAL DOMAIN-CONTAINING PROTEIN"/>
    <property type="match status" value="1"/>
</dbReference>
<feature type="chain" id="PRO_5002031774" evidence="11">
    <location>
        <begin position="26"/>
        <end position="902"/>
    </location>
</feature>
<dbReference type="PROSITE" id="PS52016">
    <property type="entry name" value="TONB_DEPENDENT_REC_3"/>
    <property type="match status" value="1"/>
</dbReference>
<evidence type="ECO:0000256" key="6">
    <source>
        <dbReference type="ARBA" id="ARBA00023136"/>
    </source>
</evidence>
<dbReference type="Pfam" id="PF00593">
    <property type="entry name" value="TonB_dep_Rec_b-barrel"/>
    <property type="match status" value="1"/>
</dbReference>
<comment type="subcellular location">
    <subcellularLocation>
        <location evidence="1 8">Cell outer membrane</location>
        <topology evidence="1 8">Multi-pass membrane protein</topology>
    </subcellularLocation>
</comment>
<keyword evidence="3 8" id="KW-1134">Transmembrane beta strand</keyword>
<dbReference type="RefSeq" id="WP_039572749.1">
    <property type="nucleotide sequence ID" value="NZ_CP009122.1"/>
</dbReference>
<keyword evidence="15" id="KW-1185">Reference proteome</keyword>
<evidence type="ECO:0000256" key="10">
    <source>
        <dbReference type="SAM" id="MobiDB-lite"/>
    </source>
</evidence>
<evidence type="ECO:0000256" key="7">
    <source>
        <dbReference type="ARBA" id="ARBA00023237"/>
    </source>
</evidence>
<dbReference type="InterPro" id="IPR000531">
    <property type="entry name" value="Beta-barrel_TonB"/>
</dbReference>
<keyword evidence="14" id="KW-0675">Receptor</keyword>
<evidence type="ECO:0000256" key="3">
    <source>
        <dbReference type="ARBA" id="ARBA00022452"/>
    </source>
</evidence>
<dbReference type="Proteomes" id="UP000030907">
    <property type="component" value="Chromosome"/>
</dbReference>
<dbReference type="Gene3D" id="2.40.170.20">
    <property type="entry name" value="TonB-dependent receptor, beta-barrel domain"/>
    <property type="match status" value="1"/>
</dbReference>
<dbReference type="SUPFAM" id="SSF56935">
    <property type="entry name" value="Porins"/>
    <property type="match status" value="1"/>
</dbReference>
<dbReference type="InterPro" id="IPR012910">
    <property type="entry name" value="Plug_dom"/>
</dbReference>
<dbReference type="InterPro" id="IPR039426">
    <property type="entry name" value="TonB-dep_rcpt-like"/>
</dbReference>
<dbReference type="Pfam" id="PF07715">
    <property type="entry name" value="Plug"/>
    <property type="match status" value="1"/>
</dbReference>
<organism evidence="14 15">
    <name type="scientific">Sphingopyxis fribergensis</name>
    <dbReference type="NCBI Taxonomy" id="1515612"/>
    <lineage>
        <taxon>Bacteria</taxon>
        <taxon>Pseudomonadati</taxon>
        <taxon>Pseudomonadota</taxon>
        <taxon>Alphaproteobacteria</taxon>
        <taxon>Sphingomonadales</taxon>
        <taxon>Sphingomonadaceae</taxon>
        <taxon>Sphingopyxis</taxon>
    </lineage>
</organism>
<keyword evidence="6 8" id="KW-0472">Membrane</keyword>
<comment type="similarity">
    <text evidence="8 9">Belongs to the TonB-dependent receptor family.</text>
</comment>
<keyword evidence="7 8" id="KW-0998">Cell outer membrane</keyword>
<dbReference type="InterPro" id="IPR037066">
    <property type="entry name" value="Plug_dom_sf"/>
</dbReference>
<keyword evidence="5 9" id="KW-0798">TonB box</keyword>
<feature type="region of interest" description="Disordered" evidence="10">
    <location>
        <begin position="84"/>
        <end position="105"/>
    </location>
</feature>
<dbReference type="EMBL" id="CP009122">
    <property type="protein sequence ID" value="AJA08113.1"/>
    <property type="molecule type" value="Genomic_DNA"/>
</dbReference>
<keyword evidence="2 8" id="KW-0813">Transport</keyword>